<accession>A0A4C1VNM6</accession>
<dbReference type="AlphaFoldDB" id="A0A4C1VNM6"/>
<sequence>MLTTEDNISAVRRMIETDKRVTYQQSQTNLGIRMSQLHKILHEHLPVRKLCTRWIPHNLSEAWSCVEVLAHLPYSPGVTLCDFYFIPKIKGKLRKKWFTDVEEAGTGYEKSVEAMCFSQWFHLMQRHIYLNGHYFEKQ</sequence>
<reference evidence="1 2" key="1">
    <citation type="journal article" date="2019" name="Commun. Biol.">
        <title>The bagworm genome reveals a unique fibroin gene that provides high tensile strength.</title>
        <authorList>
            <person name="Kono N."/>
            <person name="Nakamura H."/>
            <person name="Ohtoshi R."/>
            <person name="Tomita M."/>
            <person name="Numata K."/>
            <person name="Arakawa K."/>
        </authorList>
    </citation>
    <scope>NUCLEOTIDE SEQUENCE [LARGE SCALE GENOMIC DNA]</scope>
</reference>
<proteinExistence type="predicted"/>
<dbReference type="PANTHER" id="PTHR46060">
    <property type="entry name" value="MARINER MOS1 TRANSPOSASE-LIKE PROTEIN"/>
    <property type="match status" value="1"/>
</dbReference>
<name>A0A4C1VNM6_EUMVA</name>
<evidence type="ECO:0000313" key="2">
    <source>
        <dbReference type="Proteomes" id="UP000299102"/>
    </source>
</evidence>
<evidence type="ECO:0000313" key="1">
    <source>
        <dbReference type="EMBL" id="GBP40698.1"/>
    </source>
</evidence>
<protein>
    <recommendedName>
        <fullName evidence="3">Histone-lysine N-methyltransferase SETMAR</fullName>
    </recommendedName>
</protein>
<dbReference type="GO" id="GO:0003676">
    <property type="term" value="F:nucleic acid binding"/>
    <property type="evidence" value="ECO:0007669"/>
    <property type="project" value="InterPro"/>
</dbReference>
<dbReference type="InterPro" id="IPR052709">
    <property type="entry name" value="Transposase-MT_Hybrid"/>
</dbReference>
<keyword evidence="2" id="KW-1185">Reference proteome</keyword>
<dbReference type="EMBL" id="BGZK01000386">
    <property type="protein sequence ID" value="GBP40698.1"/>
    <property type="molecule type" value="Genomic_DNA"/>
</dbReference>
<gene>
    <name evidence="1" type="ORF">EVAR_36434_1</name>
</gene>
<dbReference type="OrthoDB" id="10017160at2759"/>
<organism evidence="1 2">
    <name type="scientific">Eumeta variegata</name>
    <name type="common">Bagworm moth</name>
    <name type="synonym">Eumeta japonica</name>
    <dbReference type="NCBI Taxonomy" id="151549"/>
    <lineage>
        <taxon>Eukaryota</taxon>
        <taxon>Metazoa</taxon>
        <taxon>Ecdysozoa</taxon>
        <taxon>Arthropoda</taxon>
        <taxon>Hexapoda</taxon>
        <taxon>Insecta</taxon>
        <taxon>Pterygota</taxon>
        <taxon>Neoptera</taxon>
        <taxon>Endopterygota</taxon>
        <taxon>Lepidoptera</taxon>
        <taxon>Glossata</taxon>
        <taxon>Ditrysia</taxon>
        <taxon>Tineoidea</taxon>
        <taxon>Psychidae</taxon>
        <taxon>Oiketicinae</taxon>
        <taxon>Eumeta</taxon>
    </lineage>
</organism>
<dbReference type="Proteomes" id="UP000299102">
    <property type="component" value="Unassembled WGS sequence"/>
</dbReference>
<dbReference type="PANTHER" id="PTHR46060:SF1">
    <property type="entry name" value="MARINER MOS1 TRANSPOSASE-LIKE PROTEIN"/>
    <property type="match status" value="1"/>
</dbReference>
<dbReference type="InterPro" id="IPR036397">
    <property type="entry name" value="RNaseH_sf"/>
</dbReference>
<dbReference type="Gene3D" id="3.30.420.10">
    <property type="entry name" value="Ribonuclease H-like superfamily/Ribonuclease H"/>
    <property type="match status" value="1"/>
</dbReference>
<evidence type="ECO:0008006" key="3">
    <source>
        <dbReference type="Google" id="ProtNLM"/>
    </source>
</evidence>
<comment type="caution">
    <text evidence="1">The sequence shown here is derived from an EMBL/GenBank/DDBJ whole genome shotgun (WGS) entry which is preliminary data.</text>
</comment>